<proteinExistence type="predicted"/>
<evidence type="ECO:0000256" key="1">
    <source>
        <dbReference type="SAM" id="SignalP"/>
    </source>
</evidence>
<name>A0A3P6QF29_CYLGO</name>
<dbReference type="OrthoDB" id="5789104at2759"/>
<evidence type="ECO:0008006" key="4">
    <source>
        <dbReference type="Google" id="ProtNLM"/>
    </source>
</evidence>
<keyword evidence="1" id="KW-0732">Signal</keyword>
<accession>A0A3P6QF29</accession>
<dbReference type="AlphaFoldDB" id="A0A3P6QF29"/>
<dbReference type="EMBL" id="UYRV01001573">
    <property type="protein sequence ID" value="VDK47239.1"/>
    <property type="molecule type" value="Genomic_DNA"/>
</dbReference>
<evidence type="ECO:0000313" key="3">
    <source>
        <dbReference type="Proteomes" id="UP000271889"/>
    </source>
</evidence>
<sequence length="131" mass="14347">MYCSAIVFLAISLAVDVDSQTWDSWGEWGAECSVSKKLHYPHSLQSLRKFQTCSGAVSRGRSRVCIPGDDLSFCSGSRLETELCPDCTAEWTEWFIGTECSDTCGLCGRFTRTRECKSPDGCPTPAPTACV</sequence>
<keyword evidence="3" id="KW-1185">Reference proteome</keyword>
<dbReference type="Proteomes" id="UP000271889">
    <property type="component" value="Unassembled WGS sequence"/>
</dbReference>
<feature type="chain" id="PRO_5018325504" description="ShKT domain-containing protein" evidence="1">
    <location>
        <begin position="20"/>
        <end position="131"/>
    </location>
</feature>
<reference evidence="2 3" key="1">
    <citation type="submission" date="2018-11" db="EMBL/GenBank/DDBJ databases">
        <authorList>
            <consortium name="Pathogen Informatics"/>
        </authorList>
    </citation>
    <scope>NUCLEOTIDE SEQUENCE [LARGE SCALE GENOMIC DNA]</scope>
</reference>
<organism evidence="2 3">
    <name type="scientific">Cylicostephanus goldi</name>
    <name type="common">Nematode worm</name>
    <dbReference type="NCBI Taxonomy" id="71465"/>
    <lineage>
        <taxon>Eukaryota</taxon>
        <taxon>Metazoa</taxon>
        <taxon>Ecdysozoa</taxon>
        <taxon>Nematoda</taxon>
        <taxon>Chromadorea</taxon>
        <taxon>Rhabditida</taxon>
        <taxon>Rhabditina</taxon>
        <taxon>Rhabditomorpha</taxon>
        <taxon>Strongyloidea</taxon>
        <taxon>Strongylidae</taxon>
        <taxon>Cylicostephanus</taxon>
    </lineage>
</organism>
<evidence type="ECO:0000313" key="2">
    <source>
        <dbReference type="EMBL" id="VDK47239.1"/>
    </source>
</evidence>
<dbReference type="InterPro" id="IPR000884">
    <property type="entry name" value="TSP1_rpt"/>
</dbReference>
<dbReference type="PROSITE" id="PS50092">
    <property type="entry name" value="TSP1"/>
    <property type="match status" value="2"/>
</dbReference>
<protein>
    <recommendedName>
        <fullName evidence="4">ShKT domain-containing protein</fullName>
    </recommendedName>
</protein>
<gene>
    <name evidence="2" type="ORF">CGOC_LOCUS965</name>
</gene>
<feature type="signal peptide" evidence="1">
    <location>
        <begin position="1"/>
        <end position="19"/>
    </location>
</feature>